<keyword evidence="3" id="KW-1185">Reference proteome</keyword>
<dbReference type="Proteomes" id="UP001164746">
    <property type="component" value="Chromosome 13"/>
</dbReference>
<reference evidence="2" key="1">
    <citation type="submission" date="2022-11" db="EMBL/GenBank/DDBJ databases">
        <title>Centuries of genome instability and evolution in soft-shell clam transmissible cancer (bioRxiv).</title>
        <authorList>
            <person name="Hart S.F.M."/>
            <person name="Yonemitsu M.A."/>
            <person name="Giersch R.M."/>
            <person name="Beal B.F."/>
            <person name="Arriagada G."/>
            <person name="Davis B.W."/>
            <person name="Ostrander E.A."/>
            <person name="Goff S.P."/>
            <person name="Metzger M.J."/>
        </authorList>
    </citation>
    <scope>NUCLEOTIDE SEQUENCE</scope>
    <source>
        <strain evidence="2">MELC-2E11</strain>
        <tissue evidence="2">Siphon/mantle</tissue>
    </source>
</reference>
<name>A0ABY7FRY8_MYAAR</name>
<evidence type="ECO:0000256" key="1">
    <source>
        <dbReference type="SAM" id="SignalP"/>
    </source>
</evidence>
<gene>
    <name evidence="2" type="ORF">MAR_037212</name>
</gene>
<dbReference type="SUPFAM" id="SSF50249">
    <property type="entry name" value="Nucleic acid-binding proteins"/>
    <property type="match status" value="1"/>
</dbReference>
<feature type="chain" id="PRO_5045897616" evidence="1">
    <location>
        <begin position="19"/>
        <end position="273"/>
    </location>
</feature>
<keyword evidence="1" id="KW-0732">Signal</keyword>
<evidence type="ECO:0000313" key="2">
    <source>
        <dbReference type="EMBL" id="WAR23543.1"/>
    </source>
</evidence>
<proteinExistence type="predicted"/>
<evidence type="ECO:0000313" key="3">
    <source>
        <dbReference type="Proteomes" id="UP001164746"/>
    </source>
</evidence>
<protein>
    <submittedName>
        <fullName evidence="2">Uncharacterized protein</fullName>
    </submittedName>
</protein>
<sequence>MAAMSLIMTTILAAFADSGPYTKPMRLKVVGVTDVNKYGDGKQCLRMVVSDGHSIIVCLAYDPSKFNKLTMGSSVVARDVIRKKEDGQQTLVFTRNTKLFLTSPVGVSEELTTQAQALLHPPPAPVMPINTALLSPKRQREEEERTIVVKGEETPIKMITLEDASGKSPVTMWRRQINYDVRPGDFVHITDLIVSTYNNVNTFSTTTKSEVKKTDAPEELEEVNVTGISVEGQETSLLVDDEDIVMVPTELLLAACREGQSPEGLASELPITS</sequence>
<feature type="signal peptide" evidence="1">
    <location>
        <begin position="1"/>
        <end position="18"/>
    </location>
</feature>
<dbReference type="InterPro" id="IPR012340">
    <property type="entry name" value="NA-bd_OB-fold"/>
</dbReference>
<dbReference type="Gene3D" id="2.40.50.140">
    <property type="entry name" value="Nucleic acid-binding proteins"/>
    <property type="match status" value="1"/>
</dbReference>
<accession>A0ABY7FRY8</accession>
<dbReference type="EMBL" id="CP111024">
    <property type="protein sequence ID" value="WAR23543.1"/>
    <property type="molecule type" value="Genomic_DNA"/>
</dbReference>
<organism evidence="2 3">
    <name type="scientific">Mya arenaria</name>
    <name type="common">Soft-shell clam</name>
    <dbReference type="NCBI Taxonomy" id="6604"/>
    <lineage>
        <taxon>Eukaryota</taxon>
        <taxon>Metazoa</taxon>
        <taxon>Spiralia</taxon>
        <taxon>Lophotrochozoa</taxon>
        <taxon>Mollusca</taxon>
        <taxon>Bivalvia</taxon>
        <taxon>Autobranchia</taxon>
        <taxon>Heteroconchia</taxon>
        <taxon>Euheterodonta</taxon>
        <taxon>Imparidentia</taxon>
        <taxon>Neoheterodontei</taxon>
        <taxon>Myida</taxon>
        <taxon>Myoidea</taxon>
        <taxon>Myidae</taxon>
        <taxon>Mya</taxon>
    </lineage>
</organism>